<evidence type="ECO:0000313" key="5">
    <source>
        <dbReference type="Proteomes" id="UP000286931"/>
    </source>
</evidence>
<comment type="subcellular location">
    <subcellularLocation>
        <location evidence="1">Secreted</location>
    </subcellularLocation>
</comment>
<dbReference type="InterPro" id="IPR050557">
    <property type="entry name" value="RTX_toxin/Mannuronan_C5-epim"/>
</dbReference>
<dbReference type="InterPro" id="IPR001343">
    <property type="entry name" value="Hemolysn_Ca-bd"/>
</dbReference>
<dbReference type="PRINTS" id="PR00313">
    <property type="entry name" value="CABNDNGRPT"/>
</dbReference>
<keyword evidence="3" id="KW-0732">Signal</keyword>
<gene>
    <name evidence="4" type="primary">cya_4</name>
    <name evidence="4" type="ORF">EHYA_08545</name>
</gene>
<dbReference type="OrthoDB" id="3281695at2"/>
<dbReference type="Pfam" id="PF00353">
    <property type="entry name" value="HemolysinCabind"/>
    <property type="match status" value="3"/>
</dbReference>
<dbReference type="PANTHER" id="PTHR38340:SF1">
    <property type="entry name" value="S-LAYER PROTEIN"/>
    <property type="match status" value="1"/>
</dbReference>
<comment type="caution">
    <text evidence="4">The sequence shown here is derived from an EMBL/GenBank/DDBJ whole genome shotgun (WGS) entry which is preliminary data.</text>
</comment>
<evidence type="ECO:0000313" key="4">
    <source>
        <dbReference type="EMBL" id="GCE00819.1"/>
    </source>
</evidence>
<feature type="signal peptide" evidence="3">
    <location>
        <begin position="1"/>
        <end position="28"/>
    </location>
</feature>
<dbReference type="Proteomes" id="UP000286931">
    <property type="component" value="Unassembled WGS sequence"/>
</dbReference>
<feature type="chain" id="PRO_5019485120" evidence="3">
    <location>
        <begin position="29"/>
        <end position="314"/>
    </location>
</feature>
<evidence type="ECO:0000256" key="3">
    <source>
        <dbReference type="SAM" id="SignalP"/>
    </source>
</evidence>
<sequence>MSVRRWFAHLAAVLLVVTGTTVTTTAVAAAGPAHAMAAPTLVYLENNVVHVVASPGVQNNIRTNVETDDFFVVEELAAVVAVGENCTKRSDHKATCHLPDDWTDLVLDAGDQNDQLEIQYRTWSVDNCRINGGAGDDVVRVSGCTVFGDAGNDTIRLSESAHARGGLGNDRINVVSTNTAASRDISGGPGKDLVSFEAATGPVTVTLNDVSDDGQEGFEHINVHLDVEDVDGGAYDDSFAGSAADNTFNGAGGKDFLFGDAGADTLNGGAGNDTLMGGLGIDKLDGGPGLDQCGRGGAGSDGGTLAGCEIILLP</sequence>
<dbReference type="EMBL" id="BIFH01000042">
    <property type="protein sequence ID" value="GCE00819.1"/>
    <property type="molecule type" value="Genomic_DNA"/>
</dbReference>
<accession>A0A401Z1R2</accession>
<dbReference type="Gene3D" id="2.150.10.10">
    <property type="entry name" value="Serralysin-like metalloprotease, C-terminal"/>
    <property type="match status" value="1"/>
</dbReference>
<keyword evidence="2" id="KW-0964">Secreted</keyword>
<dbReference type="SUPFAM" id="SSF51120">
    <property type="entry name" value="beta-Roll"/>
    <property type="match status" value="1"/>
</dbReference>
<proteinExistence type="predicted"/>
<dbReference type="AlphaFoldDB" id="A0A401Z1R2"/>
<evidence type="ECO:0000256" key="1">
    <source>
        <dbReference type="ARBA" id="ARBA00004613"/>
    </source>
</evidence>
<dbReference type="GO" id="GO:0005509">
    <property type="term" value="F:calcium ion binding"/>
    <property type="evidence" value="ECO:0007669"/>
    <property type="project" value="InterPro"/>
</dbReference>
<evidence type="ECO:0000256" key="2">
    <source>
        <dbReference type="ARBA" id="ARBA00022525"/>
    </source>
</evidence>
<keyword evidence="5" id="KW-1185">Reference proteome</keyword>
<dbReference type="PROSITE" id="PS00330">
    <property type="entry name" value="HEMOLYSIN_CALCIUM"/>
    <property type="match status" value="3"/>
</dbReference>
<protein>
    <submittedName>
        <fullName evidence="4">Bifunctional hemolysin/adenylate cyclase</fullName>
    </submittedName>
</protein>
<reference evidence="4 5" key="1">
    <citation type="submission" date="2018-12" db="EMBL/GenBank/DDBJ databases">
        <title>Draft genome sequence of Embleya hyalina NBRC 13850T.</title>
        <authorList>
            <person name="Komaki H."/>
            <person name="Hosoyama A."/>
            <person name="Kimura A."/>
            <person name="Ichikawa N."/>
            <person name="Tamura T."/>
        </authorList>
    </citation>
    <scope>NUCLEOTIDE SEQUENCE [LARGE SCALE GENOMIC DNA]</scope>
    <source>
        <strain evidence="4 5">NBRC 13850</strain>
    </source>
</reference>
<dbReference type="PANTHER" id="PTHR38340">
    <property type="entry name" value="S-LAYER PROTEIN"/>
    <property type="match status" value="1"/>
</dbReference>
<organism evidence="4 5">
    <name type="scientific">Embleya hyalina</name>
    <dbReference type="NCBI Taxonomy" id="516124"/>
    <lineage>
        <taxon>Bacteria</taxon>
        <taxon>Bacillati</taxon>
        <taxon>Actinomycetota</taxon>
        <taxon>Actinomycetes</taxon>
        <taxon>Kitasatosporales</taxon>
        <taxon>Streptomycetaceae</taxon>
        <taxon>Embleya</taxon>
    </lineage>
</organism>
<dbReference type="InterPro" id="IPR018511">
    <property type="entry name" value="Hemolysin-typ_Ca-bd_CS"/>
</dbReference>
<name>A0A401Z1R2_9ACTN</name>
<dbReference type="GO" id="GO:0005576">
    <property type="term" value="C:extracellular region"/>
    <property type="evidence" value="ECO:0007669"/>
    <property type="project" value="UniProtKB-SubCell"/>
</dbReference>
<dbReference type="InterPro" id="IPR011049">
    <property type="entry name" value="Serralysin-like_metalloprot_C"/>
</dbReference>